<keyword evidence="2" id="KW-1185">Reference proteome</keyword>
<dbReference type="EMBL" id="CP088295">
    <property type="protein sequence ID" value="UUY03957.1"/>
    <property type="molecule type" value="Genomic_DNA"/>
</dbReference>
<evidence type="ECO:0000313" key="2">
    <source>
        <dbReference type="Proteomes" id="UP001058860"/>
    </source>
</evidence>
<dbReference type="Proteomes" id="UP001058860">
    <property type="component" value="Chromosome"/>
</dbReference>
<proteinExistence type="predicted"/>
<evidence type="ECO:0000313" key="1">
    <source>
        <dbReference type="EMBL" id="UUY03957.1"/>
    </source>
</evidence>
<reference evidence="2" key="1">
    <citation type="submission" date="2021-11" db="EMBL/GenBank/DDBJ databases">
        <title>Cultivation dependent microbiological survey of springs from the worlds oldest radium mine currently devoted to the extraction of radon-saturated water.</title>
        <authorList>
            <person name="Kapinusova G."/>
            <person name="Smrhova T."/>
            <person name="Strejcek M."/>
            <person name="Suman J."/>
            <person name="Jani K."/>
            <person name="Pajer P."/>
            <person name="Uhlik O."/>
        </authorList>
    </citation>
    <scope>NUCLEOTIDE SEQUENCE [LARGE SCALE GENOMIC DNA]</scope>
    <source>
        <strain evidence="2">J379</strain>
    </source>
</reference>
<gene>
    <name evidence="1" type="ORF">LRS13_00040</name>
</gene>
<name>A0ABY5PHB3_9ACTN</name>
<protein>
    <submittedName>
        <fullName evidence="1">Uncharacterized protein</fullName>
    </submittedName>
</protein>
<accession>A0ABY5PHB3</accession>
<organism evidence="1 2">
    <name type="scientific">Svornostia abyssi</name>
    <dbReference type="NCBI Taxonomy" id="2898438"/>
    <lineage>
        <taxon>Bacteria</taxon>
        <taxon>Bacillati</taxon>
        <taxon>Actinomycetota</taxon>
        <taxon>Thermoleophilia</taxon>
        <taxon>Solirubrobacterales</taxon>
        <taxon>Baekduiaceae</taxon>
        <taxon>Svornostia</taxon>
    </lineage>
</organism>
<sequence>MGFFKDVATAFKPSNIAKGIEAARNPPSQAEIDAMVAQLSPEDRAKYEQNMAQVERGRQEARESYAQAKAIEDRHRVLDGPAGRYLHGSSMDLMGDPDEVEAKLQADGVFAFRKELKEKRKGEFKEGLRQSFGVQEVKQIKDPAERAQVAGAERAARDAARAPYLAPVRAEVQISRIATRGRTQLAELLTHLYEHGLAAHPDKVFGVYRVPDRISGPLTPHSEQGRVVEWDIVSEPLPPGARPDPTDAPLVATSFRGDEQWVARHYGQPSVLDEDLALAYCLHAGIAPERCVGLARISEFRSVQGGGEDHDPIRSLVKGVVAIHPQGEDGAFARMRAAAPLDLPADVGGPAGVQVEVLNWEAIGRAVHLKIMEPPPVPSPFPYLPATPQELLRSYLDIVGLRAADCYSAQATVDDPRALVQGGLFTTNLGPKQPCADGKPRMRTHGCQHVVLVYRDRAEYAAGRERWDRYMAEALQANLRNGLGLRPTVAAQDDLGGIPFKPLRAALRVAEAIDRLDDWGAETVPPYRYCWPAAETTIL</sequence>
<dbReference type="RefSeq" id="WP_353864454.1">
    <property type="nucleotide sequence ID" value="NZ_CP088295.1"/>
</dbReference>